<evidence type="ECO:0000256" key="2">
    <source>
        <dbReference type="SAM" id="Phobius"/>
    </source>
</evidence>
<evidence type="ECO:0000313" key="5">
    <source>
        <dbReference type="Proteomes" id="UP001152797"/>
    </source>
</evidence>
<keyword evidence="5" id="KW-1185">Reference proteome</keyword>
<accession>A0A9P1G796</accession>
<dbReference type="AlphaFoldDB" id="A0A9P1G796"/>
<comment type="caution">
    <text evidence="3">The sequence shown here is derived from an EMBL/GenBank/DDBJ whole genome shotgun (WGS) entry which is preliminary data.</text>
</comment>
<evidence type="ECO:0000313" key="3">
    <source>
        <dbReference type="EMBL" id="CAI4002276.1"/>
    </source>
</evidence>
<name>A0A9P1G796_9DINO</name>
<feature type="compositionally biased region" description="Polar residues" evidence="1">
    <location>
        <begin position="233"/>
        <end position="250"/>
    </location>
</feature>
<organism evidence="3">
    <name type="scientific">Cladocopium goreaui</name>
    <dbReference type="NCBI Taxonomy" id="2562237"/>
    <lineage>
        <taxon>Eukaryota</taxon>
        <taxon>Sar</taxon>
        <taxon>Alveolata</taxon>
        <taxon>Dinophyceae</taxon>
        <taxon>Suessiales</taxon>
        <taxon>Symbiodiniaceae</taxon>
        <taxon>Cladocopium</taxon>
    </lineage>
</organism>
<evidence type="ECO:0000256" key="1">
    <source>
        <dbReference type="SAM" id="MobiDB-lite"/>
    </source>
</evidence>
<feature type="region of interest" description="Disordered" evidence="1">
    <location>
        <begin position="232"/>
        <end position="314"/>
    </location>
</feature>
<dbReference type="Proteomes" id="UP001152797">
    <property type="component" value="Unassembled WGS sequence"/>
</dbReference>
<feature type="transmembrane region" description="Helical" evidence="2">
    <location>
        <begin position="120"/>
        <end position="139"/>
    </location>
</feature>
<reference evidence="3" key="1">
    <citation type="submission" date="2022-10" db="EMBL/GenBank/DDBJ databases">
        <authorList>
            <person name="Chen Y."/>
            <person name="Dougan E. K."/>
            <person name="Chan C."/>
            <person name="Rhodes N."/>
            <person name="Thang M."/>
        </authorList>
    </citation>
    <scope>NUCLEOTIDE SEQUENCE</scope>
</reference>
<dbReference type="EMBL" id="CAMXCT030003078">
    <property type="protein sequence ID" value="CAL4789588.1"/>
    <property type="molecule type" value="Genomic_DNA"/>
</dbReference>
<sequence>MTFTLVGFCTLSHAMYTVQLKPEHLWPQSVFHTFDTLITQGLPKEPPRDMLQLSLLYAGVLFFSIFVMNIFIGVISEQYTKEKEQVAEMFQSLRASSCYTFLLRMCVIPCNLLTKKAAAVVAACSVALTFGLQVASLLFSRQLPGFFQLFAFILCQMVIFMASVQCQGKDYAWEKFSFCSRSELAFSRSYSNLVNGPHFTRIFSQAGSEQSINDALLPVLRQAIREELGGSSRLATYGSSQPPRDLSSGSVPEVTRPPQSTFPNLLRKESRGAPAGTFNLFKRKGLPNTPLERQARRNRRAKHDKHDAQAQTVQPESLGGQRFRSMLPVLAWAPPTGTLRVESATSCCQVAIGRVDALADGIRLGETKESEGLAEVEILVPSRELQADESCNGLNFSSS</sequence>
<dbReference type="EMBL" id="CAMXCT010003078">
    <property type="protein sequence ID" value="CAI4002276.1"/>
    <property type="molecule type" value="Genomic_DNA"/>
</dbReference>
<protein>
    <submittedName>
        <fullName evidence="4">Integrase catalytic domain-containing protein</fullName>
    </submittedName>
</protein>
<keyword evidence="2" id="KW-0472">Membrane</keyword>
<proteinExistence type="predicted"/>
<gene>
    <name evidence="3" type="ORF">C1SCF055_LOCUS28241</name>
</gene>
<feature type="transmembrane region" description="Helical" evidence="2">
    <location>
        <begin position="146"/>
        <end position="164"/>
    </location>
</feature>
<keyword evidence="2" id="KW-1133">Transmembrane helix</keyword>
<reference evidence="4 5" key="2">
    <citation type="submission" date="2024-05" db="EMBL/GenBank/DDBJ databases">
        <authorList>
            <person name="Chen Y."/>
            <person name="Shah S."/>
            <person name="Dougan E. K."/>
            <person name="Thang M."/>
            <person name="Chan C."/>
        </authorList>
    </citation>
    <scope>NUCLEOTIDE SEQUENCE [LARGE SCALE GENOMIC DNA]</scope>
</reference>
<feature type="transmembrane region" description="Helical" evidence="2">
    <location>
        <begin position="55"/>
        <end position="75"/>
    </location>
</feature>
<evidence type="ECO:0000313" key="4">
    <source>
        <dbReference type="EMBL" id="CAL4789588.1"/>
    </source>
</evidence>
<dbReference type="EMBL" id="CAMXCT020003078">
    <property type="protein sequence ID" value="CAL1155651.1"/>
    <property type="molecule type" value="Genomic_DNA"/>
</dbReference>
<keyword evidence="2" id="KW-0812">Transmembrane</keyword>